<dbReference type="Gene3D" id="3.90.79.10">
    <property type="entry name" value="Nucleoside Triphosphate Pyrophosphohydrolase"/>
    <property type="match status" value="1"/>
</dbReference>
<evidence type="ECO:0000313" key="6">
    <source>
        <dbReference type="Proteomes" id="UP000031552"/>
    </source>
</evidence>
<dbReference type="eggNOG" id="COG1051">
    <property type="taxonomic scope" value="Bacteria"/>
</dbReference>
<protein>
    <submittedName>
        <fullName evidence="5">Nudix hydrolase</fullName>
    </submittedName>
</protein>
<dbReference type="PRINTS" id="PR00502">
    <property type="entry name" value="NUDIXFAMILY"/>
</dbReference>
<dbReference type="InterPro" id="IPR015797">
    <property type="entry name" value="NUDIX_hydrolase-like_dom_sf"/>
</dbReference>
<dbReference type="InterPro" id="IPR020476">
    <property type="entry name" value="Nudix_hydrolase"/>
</dbReference>
<comment type="similarity">
    <text evidence="3">Belongs to the Nudix hydrolase family.</text>
</comment>
<dbReference type="STRING" id="1437425.CSEC_0839"/>
<reference evidence="5" key="2">
    <citation type="submission" date="2014-09" db="EMBL/GenBank/DDBJ databases">
        <title>Criblamydia sequanensis harbors a mega-plasmid encoding arsenite resistance.</title>
        <authorList>
            <person name="Bertelli C."/>
            <person name="Goesmann A."/>
            <person name="Greub G."/>
        </authorList>
    </citation>
    <scope>NUCLEOTIDE SEQUENCE [LARGE SCALE GENOMIC DNA]</scope>
    <source>
        <strain evidence="5">CRIB-18</strain>
    </source>
</reference>
<gene>
    <name evidence="5" type="ORF">CSEC_0839</name>
</gene>
<dbReference type="InterPro" id="IPR000086">
    <property type="entry name" value="NUDIX_hydrolase_dom"/>
</dbReference>
<comment type="cofactor">
    <cofactor evidence="1">
        <name>Mg(2+)</name>
        <dbReference type="ChEBI" id="CHEBI:18420"/>
    </cofactor>
</comment>
<dbReference type="RefSeq" id="WP_053331762.1">
    <property type="nucleotide sequence ID" value="NZ_CCEJ010000003.1"/>
</dbReference>
<dbReference type="GO" id="GO:0016787">
    <property type="term" value="F:hydrolase activity"/>
    <property type="evidence" value="ECO:0007669"/>
    <property type="project" value="UniProtKB-KW"/>
</dbReference>
<evidence type="ECO:0000256" key="1">
    <source>
        <dbReference type="ARBA" id="ARBA00001946"/>
    </source>
</evidence>
<proteinExistence type="inferred from homology"/>
<organism evidence="5 6">
    <name type="scientific">Candidatus Criblamydia sequanensis CRIB-18</name>
    <dbReference type="NCBI Taxonomy" id="1437425"/>
    <lineage>
        <taxon>Bacteria</taxon>
        <taxon>Pseudomonadati</taxon>
        <taxon>Chlamydiota</taxon>
        <taxon>Chlamydiia</taxon>
        <taxon>Parachlamydiales</taxon>
        <taxon>Candidatus Criblamydiaceae</taxon>
        <taxon>Candidatus Criblamydia</taxon>
    </lineage>
</organism>
<dbReference type="EMBL" id="CCEJ010000003">
    <property type="protein sequence ID" value="CDR33667.1"/>
    <property type="molecule type" value="Genomic_DNA"/>
</dbReference>
<dbReference type="Proteomes" id="UP000031552">
    <property type="component" value="Unassembled WGS sequence"/>
</dbReference>
<dbReference type="InterPro" id="IPR020084">
    <property type="entry name" value="NUDIX_hydrolase_CS"/>
</dbReference>
<accession>A0A090CYK1</accession>
<evidence type="ECO:0000256" key="2">
    <source>
        <dbReference type="ARBA" id="ARBA00022801"/>
    </source>
</evidence>
<dbReference type="AlphaFoldDB" id="A0A090CYK1"/>
<reference evidence="5" key="1">
    <citation type="submission" date="2013-12" db="EMBL/GenBank/DDBJ databases">
        <authorList>
            <person name="Linke B."/>
        </authorList>
    </citation>
    <scope>NUCLEOTIDE SEQUENCE [LARGE SCALE GENOMIC DNA]</scope>
    <source>
        <strain evidence="5">CRIB-18</strain>
    </source>
</reference>
<dbReference type="PANTHER" id="PTHR43046">
    <property type="entry name" value="GDP-MANNOSE MANNOSYL HYDROLASE"/>
    <property type="match status" value="1"/>
</dbReference>
<evidence type="ECO:0000313" key="5">
    <source>
        <dbReference type="EMBL" id="CDR33667.1"/>
    </source>
</evidence>
<dbReference type="PANTHER" id="PTHR43046:SF14">
    <property type="entry name" value="MUTT_NUDIX FAMILY PROTEIN"/>
    <property type="match status" value="1"/>
</dbReference>
<feature type="domain" description="Nudix hydrolase" evidence="4">
    <location>
        <begin position="8"/>
        <end position="130"/>
    </location>
</feature>
<sequence length="171" mass="19231">MSCDNKLYRGAGVAGILFNQNGHILLIKRRDVPIWVLPGGGIDKDEKASQAILREFFEETGLSINVKRLVAEYIPSGFFSRHTLVYECELKEGSPKIGEEALDIGFFPLNNLPKITFPIHLLWVQQALKNEGPIQSKTEGLSIATLFMYSMTHPILVLRFLLSRMGIPFNN</sequence>
<comment type="caution">
    <text evidence="5">The sequence shown here is derived from an EMBL/GenBank/DDBJ whole genome shotgun (WGS) entry which is preliminary data.</text>
</comment>
<dbReference type="PROSITE" id="PS51462">
    <property type="entry name" value="NUDIX"/>
    <property type="match status" value="1"/>
</dbReference>
<dbReference type="SUPFAM" id="SSF55811">
    <property type="entry name" value="Nudix"/>
    <property type="match status" value="1"/>
</dbReference>
<dbReference type="OrthoDB" id="9804563at2"/>
<dbReference type="Pfam" id="PF00293">
    <property type="entry name" value="NUDIX"/>
    <property type="match status" value="1"/>
</dbReference>
<evidence type="ECO:0000256" key="3">
    <source>
        <dbReference type="RuleBase" id="RU003476"/>
    </source>
</evidence>
<keyword evidence="6" id="KW-1185">Reference proteome</keyword>
<evidence type="ECO:0000259" key="4">
    <source>
        <dbReference type="PROSITE" id="PS51462"/>
    </source>
</evidence>
<keyword evidence="2 3" id="KW-0378">Hydrolase</keyword>
<dbReference type="PROSITE" id="PS00893">
    <property type="entry name" value="NUDIX_BOX"/>
    <property type="match status" value="1"/>
</dbReference>
<name>A0A090CYK1_9BACT</name>